<dbReference type="GO" id="GO:0005829">
    <property type="term" value="C:cytosol"/>
    <property type="evidence" value="ECO:0007669"/>
    <property type="project" value="TreeGrafter"/>
</dbReference>
<dbReference type="SUPFAM" id="SSF51735">
    <property type="entry name" value="NAD(P)-binding Rossmann-fold domains"/>
    <property type="match status" value="1"/>
</dbReference>
<dbReference type="Gene3D" id="3.40.50.720">
    <property type="entry name" value="NAD(P)-binding Rossmann-like Domain"/>
    <property type="match status" value="2"/>
</dbReference>
<evidence type="ECO:0000259" key="6">
    <source>
        <dbReference type="Pfam" id="PF02826"/>
    </source>
</evidence>
<name>A0A2C9D2G8_9HYPH</name>
<evidence type="ECO:0000256" key="3">
    <source>
        <dbReference type="ARBA" id="ARBA00023027"/>
    </source>
</evidence>
<keyword evidence="7" id="KW-0670">Pyruvate</keyword>
<dbReference type="SUPFAM" id="SSF52283">
    <property type="entry name" value="Formate/glycerate dehydrogenase catalytic domain-like"/>
    <property type="match status" value="1"/>
</dbReference>
<proteinExistence type="inferred from homology"/>
<dbReference type="PANTHER" id="PTHR10996:SF178">
    <property type="entry name" value="2-HYDROXYACID DEHYDROGENASE YGL185C-RELATED"/>
    <property type="match status" value="1"/>
</dbReference>
<keyword evidence="1" id="KW-0521">NADP</keyword>
<dbReference type="KEGG" id="hdi:HDIA_0951"/>
<keyword evidence="3" id="KW-0520">NAD</keyword>
<feature type="domain" description="D-isomer specific 2-hydroxyacid dehydrogenase NAD-binding" evidence="6">
    <location>
        <begin position="117"/>
        <end position="290"/>
    </location>
</feature>
<dbReference type="RefSeq" id="WP_099554861.1">
    <property type="nucleotide sequence ID" value="NZ_LT960614.1"/>
</dbReference>
<dbReference type="InterPro" id="IPR036291">
    <property type="entry name" value="NAD(P)-bd_dom_sf"/>
</dbReference>
<gene>
    <name evidence="7" type="primary">ghrB</name>
    <name evidence="7" type="ORF">HDIA_0951</name>
</gene>
<protein>
    <submittedName>
        <fullName evidence="7">Glyoxylate/hydroxypyruvate reductase B</fullName>
        <ecNumber evidence="7">1.1.1.79</ecNumber>
    </submittedName>
</protein>
<dbReference type="AlphaFoldDB" id="A0A2C9D2G8"/>
<dbReference type="CDD" id="cd12156">
    <property type="entry name" value="HPPR"/>
    <property type="match status" value="1"/>
</dbReference>
<keyword evidence="2 4" id="KW-0560">Oxidoreductase</keyword>
<dbReference type="Proteomes" id="UP000223606">
    <property type="component" value="Chromosome 1"/>
</dbReference>
<dbReference type="EC" id="1.1.1.79" evidence="7"/>
<comment type="similarity">
    <text evidence="4">Belongs to the D-isomer specific 2-hydroxyacid dehydrogenase family.</text>
</comment>
<dbReference type="InterPro" id="IPR050223">
    <property type="entry name" value="D-isomer_2-hydroxyacid_DH"/>
</dbReference>
<dbReference type="OrthoDB" id="9793626at2"/>
<evidence type="ECO:0000256" key="4">
    <source>
        <dbReference type="RuleBase" id="RU003719"/>
    </source>
</evidence>
<feature type="domain" description="D-isomer specific 2-hydroxyacid dehydrogenase catalytic" evidence="5">
    <location>
        <begin position="14"/>
        <end position="321"/>
    </location>
</feature>
<sequence length="322" mass="33768">MDAEHPPISERPDILLTTALPAWDMEPLEAAFTVHKVYEAADKAAFLAEVGPHIRAIATGGGTGASADLINALPALEIITVYGVGIDAVDLAAARARGIRVTNTPDVLTDDVADLAVGMTLALLRKIPEGDAYVRSGAWGQDGPMGLVTRLSGKKAGIAGFGRIGEAIARRLAGFDMEIGYYNRSSKPDIPYPAFATPADLAAWCDVLVVAVAGGAGTTEIIDWEVLEALGPEGWLVNISRGTTVDEGALIELLEKGAIAGAALDVFLNEPHVDPRFAALSNVLLMPHHASATVETRQAMGQLMRDNLTAHFAGKPLPTPVL</sequence>
<evidence type="ECO:0000256" key="1">
    <source>
        <dbReference type="ARBA" id="ARBA00022857"/>
    </source>
</evidence>
<accession>A0A2C9D2G8</accession>
<dbReference type="FunFam" id="3.40.50.720:FF:000213">
    <property type="entry name" value="Putative 2-hydroxyacid dehydrogenase"/>
    <property type="match status" value="1"/>
</dbReference>
<dbReference type="Pfam" id="PF00389">
    <property type="entry name" value="2-Hacid_dh"/>
    <property type="match status" value="1"/>
</dbReference>
<dbReference type="Pfam" id="PF02826">
    <property type="entry name" value="2-Hacid_dh_C"/>
    <property type="match status" value="1"/>
</dbReference>
<dbReference type="EMBL" id="LT960614">
    <property type="protein sequence ID" value="SON54492.1"/>
    <property type="molecule type" value="Genomic_DNA"/>
</dbReference>
<dbReference type="GO" id="GO:0051287">
    <property type="term" value="F:NAD binding"/>
    <property type="evidence" value="ECO:0007669"/>
    <property type="project" value="InterPro"/>
</dbReference>
<evidence type="ECO:0000313" key="8">
    <source>
        <dbReference type="Proteomes" id="UP000223606"/>
    </source>
</evidence>
<keyword evidence="8" id="KW-1185">Reference proteome</keyword>
<dbReference type="InterPro" id="IPR006140">
    <property type="entry name" value="D-isomer_DH_NAD-bd"/>
</dbReference>
<dbReference type="PANTHER" id="PTHR10996">
    <property type="entry name" value="2-HYDROXYACID DEHYDROGENASE-RELATED"/>
    <property type="match status" value="1"/>
</dbReference>
<dbReference type="InterPro" id="IPR006139">
    <property type="entry name" value="D-isomer_2_OHA_DH_cat_dom"/>
</dbReference>
<reference evidence="8" key="1">
    <citation type="submission" date="2017-09" db="EMBL/GenBank/DDBJ databases">
        <title>Genome sequence of Nannocystis excedens DSM 71.</title>
        <authorList>
            <person name="Blom J."/>
        </authorList>
    </citation>
    <scope>NUCLEOTIDE SEQUENCE [LARGE SCALE GENOMIC DNA]</scope>
    <source>
        <strain evidence="8">type strain: E19</strain>
    </source>
</reference>
<dbReference type="GO" id="GO:0016618">
    <property type="term" value="F:hydroxypyruvate reductase [NAD(P)H] activity"/>
    <property type="evidence" value="ECO:0007669"/>
    <property type="project" value="TreeGrafter"/>
</dbReference>
<dbReference type="GO" id="GO:0030267">
    <property type="term" value="F:glyoxylate reductase (NADPH) activity"/>
    <property type="evidence" value="ECO:0007669"/>
    <property type="project" value="UniProtKB-EC"/>
</dbReference>
<evidence type="ECO:0000256" key="2">
    <source>
        <dbReference type="ARBA" id="ARBA00023002"/>
    </source>
</evidence>
<evidence type="ECO:0000259" key="5">
    <source>
        <dbReference type="Pfam" id="PF00389"/>
    </source>
</evidence>
<organism evidence="7 8">
    <name type="scientific">Hartmannibacter diazotrophicus</name>
    <dbReference type="NCBI Taxonomy" id="1482074"/>
    <lineage>
        <taxon>Bacteria</taxon>
        <taxon>Pseudomonadati</taxon>
        <taxon>Pseudomonadota</taxon>
        <taxon>Alphaproteobacteria</taxon>
        <taxon>Hyphomicrobiales</taxon>
        <taxon>Pleomorphomonadaceae</taxon>
        <taxon>Hartmannibacter</taxon>
    </lineage>
</organism>
<evidence type="ECO:0000313" key="7">
    <source>
        <dbReference type="EMBL" id="SON54492.1"/>
    </source>
</evidence>